<dbReference type="AlphaFoldDB" id="A0A9P0PZF1"/>
<protein>
    <submittedName>
        <fullName evidence="1">Uncharacterized protein</fullName>
    </submittedName>
</protein>
<dbReference type="OrthoDB" id="6580598at2759"/>
<dbReference type="EMBL" id="CAKOFQ010007606">
    <property type="protein sequence ID" value="CAH2004742.1"/>
    <property type="molecule type" value="Genomic_DNA"/>
</dbReference>
<dbReference type="Proteomes" id="UP001152888">
    <property type="component" value="Unassembled WGS sequence"/>
</dbReference>
<gene>
    <name evidence="1" type="ORF">ACAOBT_LOCUS28169</name>
</gene>
<reference evidence="1" key="1">
    <citation type="submission" date="2022-03" db="EMBL/GenBank/DDBJ databases">
        <authorList>
            <person name="Sayadi A."/>
        </authorList>
    </citation>
    <scope>NUCLEOTIDE SEQUENCE</scope>
</reference>
<keyword evidence="2" id="KW-1185">Reference proteome</keyword>
<accession>A0A9P0PZF1</accession>
<organism evidence="1 2">
    <name type="scientific">Acanthoscelides obtectus</name>
    <name type="common">Bean weevil</name>
    <name type="synonym">Bruchus obtectus</name>
    <dbReference type="NCBI Taxonomy" id="200917"/>
    <lineage>
        <taxon>Eukaryota</taxon>
        <taxon>Metazoa</taxon>
        <taxon>Ecdysozoa</taxon>
        <taxon>Arthropoda</taxon>
        <taxon>Hexapoda</taxon>
        <taxon>Insecta</taxon>
        <taxon>Pterygota</taxon>
        <taxon>Neoptera</taxon>
        <taxon>Endopterygota</taxon>
        <taxon>Coleoptera</taxon>
        <taxon>Polyphaga</taxon>
        <taxon>Cucujiformia</taxon>
        <taxon>Chrysomeloidea</taxon>
        <taxon>Chrysomelidae</taxon>
        <taxon>Bruchinae</taxon>
        <taxon>Bruchini</taxon>
        <taxon>Acanthoscelides</taxon>
    </lineage>
</organism>
<name>A0A9P0PZF1_ACAOB</name>
<comment type="caution">
    <text evidence="1">The sequence shown here is derived from an EMBL/GenBank/DDBJ whole genome shotgun (WGS) entry which is preliminary data.</text>
</comment>
<evidence type="ECO:0000313" key="1">
    <source>
        <dbReference type="EMBL" id="CAH2004742.1"/>
    </source>
</evidence>
<sequence length="109" mass="12553">MKVLINDSMRPNFLERHLKQQHPTLVLKTKEFFSSKAESLNRMRLDKWGSYHTEEILYSQSLTAGTTSEDIFNSISNFVEKNDLNWKKLIGLCTDSVPAMIDRCTIGLS</sequence>
<dbReference type="PANTHER" id="PTHR45913">
    <property type="entry name" value="EPM2A-INTERACTING PROTEIN 1"/>
    <property type="match status" value="1"/>
</dbReference>
<dbReference type="PANTHER" id="PTHR45913:SF5">
    <property type="entry name" value="GENERAL TRANSCRIPTION FACTOR II-I REPEAT DOMAIN-CONTAINING PROTEIN 2A-LIKE PROTEIN"/>
    <property type="match status" value="1"/>
</dbReference>
<proteinExistence type="predicted"/>
<evidence type="ECO:0000313" key="2">
    <source>
        <dbReference type="Proteomes" id="UP001152888"/>
    </source>
</evidence>